<dbReference type="InterPro" id="IPR003598">
    <property type="entry name" value="Ig_sub2"/>
</dbReference>
<dbReference type="InterPro" id="IPR003599">
    <property type="entry name" value="Ig_sub"/>
</dbReference>
<dbReference type="InterPro" id="IPR036179">
    <property type="entry name" value="Ig-like_dom_sf"/>
</dbReference>
<evidence type="ECO:0000256" key="4">
    <source>
        <dbReference type="ARBA" id="ARBA00023319"/>
    </source>
</evidence>
<dbReference type="EMBL" id="NCKU01003566">
    <property type="protein sequence ID" value="RWS07282.1"/>
    <property type="molecule type" value="Genomic_DNA"/>
</dbReference>
<gene>
    <name evidence="6" type="ORF">B4U79_18217</name>
</gene>
<dbReference type="Proteomes" id="UP000285301">
    <property type="component" value="Unassembled WGS sequence"/>
</dbReference>
<dbReference type="PROSITE" id="PS50835">
    <property type="entry name" value="IG_LIKE"/>
    <property type="match status" value="2"/>
</dbReference>
<proteinExistence type="predicted"/>
<dbReference type="STRING" id="1965070.A0A3S3P834"/>
<organism evidence="6 7">
    <name type="scientific">Dinothrombium tinctorium</name>
    <dbReference type="NCBI Taxonomy" id="1965070"/>
    <lineage>
        <taxon>Eukaryota</taxon>
        <taxon>Metazoa</taxon>
        <taxon>Ecdysozoa</taxon>
        <taxon>Arthropoda</taxon>
        <taxon>Chelicerata</taxon>
        <taxon>Arachnida</taxon>
        <taxon>Acari</taxon>
        <taxon>Acariformes</taxon>
        <taxon>Trombidiformes</taxon>
        <taxon>Prostigmata</taxon>
        <taxon>Anystina</taxon>
        <taxon>Parasitengona</taxon>
        <taxon>Trombidioidea</taxon>
        <taxon>Trombidiidae</taxon>
        <taxon>Dinothrombium</taxon>
    </lineage>
</organism>
<dbReference type="InterPro" id="IPR051170">
    <property type="entry name" value="Neural/epithelial_adhesion"/>
</dbReference>
<reference evidence="6 7" key="1">
    <citation type="journal article" date="2018" name="Gigascience">
        <title>Genomes of trombidid mites reveal novel predicted allergens and laterally-transferred genes associated with secondary metabolism.</title>
        <authorList>
            <person name="Dong X."/>
            <person name="Chaisiri K."/>
            <person name="Xia D."/>
            <person name="Armstrong S.D."/>
            <person name="Fang Y."/>
            <person name="Donnelly M.J."/>
            <person name="Kadowaki T."/>
            <person name="McGarry J.W."/>
            <person name="Darby A.C."/>
            <person name="Makepeace B.L."/>
        </authorList>
    </citation>
    <scope>NUCLEOTIDE SEQUENCE [LARGE SCALE GENOMIC DNA]</scope>
    <source>
        <strain evidence="6">UoL-WK</strain>
    </source>
</reference>
<dbReference type="SMART" id="SM00409">
    <property type="entry name" value="IG"/>
    <property type="match status" value="2"/>
</dbReference>
<sequence length="222" mass="24737">MMQANENSECVDYKIDNLKIEIINEIKNFKDEMMKKLNAAILHPTFVSETTETIISEEGSDIALDCKVLGNPKPSIKWRAKDELIKSDQQVLEIKNLTFDHMGSYKCEASNKFGGPISKSFFVFLNFSPKSYVSLAPSYSGSQLEGLQVKCMAIGEPQPALTLTKNGHLVKNTIESSKPVRGLNLTEYSISLNLSSISFERDLGTYTCEARNELGVHKSSLE</sequence>
<keyword evidence="7" id="KW-1185">Reference proteome</keyword>
<dbReference type="PANTHER" id="PTHR12231">
    <property type="entry name" value="CTX-RELATED TYPE I TRANSMEMBRANE PROTEIN"/>
    <property type="match status" value="1"/>
</dbReference>
<evidence type="ECO:0000256" key="1">
    <source>
        <dbReference type="ARBA" id="ARBA00022729"/>
    </source>
</evidence>
<dbReference type="Gene3D" id="2.60.40.10">
    <property type="entry name" value="Immunoglobulins"/>
    <property type="match status" value="2"/>
</dbReference>
<comment type="caution">
    <text evidence="6">The sequence shown here is derived from an EMBL/GenBank/DDBJ whole genome shotgun (WGS) entry which is preliminary data.</text>
</comment>
<accession>A0A3S3P834</accession>
<dbReference type="SMART" id="SM00408">
    <property type="entry name" value="IGc2"/>
    <property type="match status" value="2"/>
</dbReference>
<keyword evidence="2" id="KW-0677">Repeat</keyword>
<feature type="domain" description="Ig-like" evidence="5">
    <location>
        <begin position="129"/>
        <end position="222"/>
    </location>
</feature>
<evidence type="ECO:0000313" key="6">
    <source>
        <dbReference type="EMBL" id="RWS07282.1"/>
    </source>
</evidence>
<keyword evidence="3" id="KW-1015">Disulfide bond</keyword>
<protein>
    <submittedName>
        <fullName evidence="6">Neurotrimin-like protein</fullName>
    </submittedName>
</protein>
<evidence type="ECO:0000256" key="3">
    <source>
        <dbReference type="ARBA" id="ARBA00023157"/>
    </source>
</evidence>
<name>A0A3S3P834_9ACAR</name>
<dbReference type="InterPro" id="IPR007110">
    <property type="entry name" value="Ig-like_dom"/>
</dbReference>
<evidence type="ECO:0000259" key="5">
    <source>
        <dbReference type="PROSITE" id="PS50835"/>
    </source>
</evidence>
<dbReference type="InterPro" id="IPR013783">
    <property type="entry name" value="Ig-like_fold"/>
</dbReference>
<keyword evidence="4" id="KW-0393">Immunoglobulin domain</keyword>
<dbReference type="OrthoDB" id="6335524at2759"/>
<keyword evidence="1" id="KW-0732">Signal</keyword>
<evidence type="ECO:0000313" key="7">
    <source>
        <dbReference type="Proteomes" id="UP000285301"/>
    </source>
</evidence>
<evidence type="ECO:0000256" key="2">
    <source>
        <dbReference type="ARBA" id="ARBA00022737"/>
    </source>
</evidence>
<dbReference type="PANTHER" id="PTHR12231:SF253">
    <property type="entry name" value="DPR-INTERACTING PROTEIN ETA, ISOFORM B-RELATED"/>
    <property type="match status" value="1"/>
</dbReference>
<dbReference type="Pfam" id="PF13927">
    <property type="entry name" value="Ig_3"/>
    <property type="match status" value="2"/>
</dbReference>
<feature type="domain" description="Ig-like" evidence="5">
    <location>
        <begin position="44"/>
        <end position="118"/>
    </location>
</feature>
<dbReference type="AlphaFoldDB" id="A0A3S3P834"/>
<dbReference type="SUPFAM" id="SSF48726">
    <property type="entry name" value="Immunoglobulin"/>
    <property type="match status" value="2"/>
</dbReference>